<dbReference type="EMBL" id="CP006763">
    <property type="protein sequence ID" value="AGY76358.1"/>
    <property type="molecule type" value="Genomic_DNA"/>
</dbReference>
<organism evidence="1 2">
    <name type="scientific">Clostridium autoethanogenum DSM 10061</name>
    <dbReference type="NCBI Taxonomy" id="1341692"/>
    <lineage>
        <taxon>Bacteria</taxon>
        <taxon>Bacillati</taxon>
        <taxon>Bacillota</taxon>
        <taxon>Clostridia</taxon>
        <taxon>Eubacteriales</taxon>
        <taxon>Clostridiaceae</taxon>
        <taxon>Clostridium</taxon>
    </lineage>
</organism>
<dbReference type="Proteomes" id="UP000017590">
    <property type="component" value="Chromosome"/>
</dbReference>
<evidence type="ECO:0000313" key="2">
    <source>
        <dbReference type="Proteomes" id="UP000017590"/>
    </source>
</evidence>
<dbReference type="RefSeq" id="WP_013236735.1">
    <property type="nucleotide sequence ID" value="NC_022592.1"/>
</dbReference>
<proteinExistence type="predicted"/>
<gene>
    <name evidence="1" type="ORF">CAETHG_2145</name>
</gene>
<reference evidence="2" key="1">
    <citation type="journal article" date="2014" name="Biotechnol. Biofuels">
        <title>Comparison of single-molecule sequencing and hybrid approaches for finishing the genome of Clostridium autoethanogenum and analysis of CRISPR systems in industrial relevant Clostridia.</title>
        <authorList>
            <person name="Brown S.D."/>
            <person name="Nagaraju S."/>
            <person name="Utturkar S."/>
            <person name="De Tissera S."/>
            <person name="Segovia S."/>
            <person name="Mitchell W."/>
            <person name="Land M.L."/>
            <person name="Dassanayake A."/>
            <person name="Kopke M."/>
        </authorList>
    </citation>
    <scope>NUCLEOTIDE SEQUENCE [LARGE SCALE GENOMIC DNA]</scope>
    <source>
        <strain evidence="2">DSM 10061</strain>
    </source>
</reference>
<sequence length="59" mass="6943">MIEKLLKILRILKNKNNEDMQVCQRSCGAKDSNYVRGYIDALKQQNELLDKQIAIFEEE</sequence>
<name>A0ABM5NV36_9CLOT</name>
<accession>A0ABM5NV36</accession>
<keyword evidence="2" id="KW-1185">Reference proteome</keyword>
<evidence type="ECO:0000313" key="1">
    <source>
        <dbReference type="EMBL" id="AGY76358.1"/>
    </source>
</evidence>
<protein>
    <submittedName>
        <fullName evidence="1">Uncharacterized protein</fullName>
    </submittedName>
</protein>